<name>A0A4Y7S1F5_COPMI</name>
<evidence type="ECO:0000313" key="2">
    <source>
        <dbReference type="Proteomes" id="UP000298030"/>
    </source>
</evidence>
<proteinExistence type="predicted"/>
<dbReference type="EMBL" id="QPFP01000372">
    <property type="protein sequence ID" value="TEB14974.1"/>
    <property type="molecule type" value="Genomic_DNA"/>
</dbReference>
<accession>A0A4Y7S1F5</accession>
<keyword evidence="2" id="KW-1185">Reference proteome</keyword>
<sequence length="186" mass="20845">MIFSTEKEWRYKVKPHLCELFQVWARLSFIFKGDSDTRRLDVDIAVGGDAEARYDTAVDLIVRPRDFRLHYGMRARVVVESILRTLIYSSFTDGAHYPLQVAVSLVLSRSGRDDVVFHKSQFTFHNLENMMVPGRDNGRSFAFARRAIILAPSVGVEDDGCAAAGSVYVALARKALRSLSAGSKGR</sequence>
<organism evidence="1 2">
    <name type="scientific">Coprinellus micaceus</name>
    <name type="common">Glistening ink-cap mushroom</name>
    <name type="synonym">Coprinus micaceus</name>
    <dbReference type="NCBI Taxonomy" id="71717"/>
    <lineage>
        <taxon>Eukaryota</taxon>
        <taxon>Fungi</taxon>
        <taxon>Dikarya</taxon>
        <taxon>Basidiomycota</taxon>
        <taxon>Agaricomycotina</taxon>
        <taxon>Agaricomycetes</taxon>
        <taxon>Agaricomycetidae</taxon>
        <taxon>Agaricales</taxon>
        <taxon>Agaricineae</taxon>
        <taxon>Psathyrellaceae</taxon>
        <taxon>Coprinellus</taxon>
    </lineage>
</organism>
<dbReference type="AlphaFoldDB" id="A0A4Y7S1F5"/>
<protein>
    <submittedName>
        <fullName evidence="1">Uncharacterized protein</fullName>
    </submittedName>
</protein>
<gene>
    <name evidence="1" type="ORF">FA13DRAFT_860136</name>
</gene>
<evidence type="ECO:0000313" key="1">
    <source>
        <dbReference type="EMBL" id="TEB14974.1"/>
    </source>
</evidence>
<comment type="caution">
    <text evidence="1">The sequence shown here is derived from an EMBL/GenBank/DDBJ whole genome shotgun (WGS) entry which is preliminary data.</text>
</comment>
<reference evidence="1 2" key="1">
    <citation type="journal article" date="2019" name="Nat. Ecol. Evol.">
        <title>Megaphylogeny resolves global patterns of mushroom evolution.</title>
        <authorList>
            <person name="Varga T."/>
            <person name="Krizsan K."/>
            <person name="Foldi C."/>
            <person name="Dima B."/>
            <person name="Sanchez-Garcia M."/>
            <person name="Sanchez-Ramirez S."/>
            <person name="Szollosi G.J."/>
            <person name="Szarkandi J.G."/>
            <person name="Papp V."/>
            <person name="Albert L."/>
            <person name="Andreopoulos W."/>
            <person name="Angelini C."/>
            <person name="Antonin V."/>
            <person name="Barry K.W."/>
            <person name="Bougher N.L."/>
            <person name="Buchanan P."/>
            <person name="Buyck B."/>
            <person name="Bense V."/>
            <person name="Catcheside P."/>
            <person name="Chovatia M."/>
            <person name="Cooper J."/>
            <person name="Damon W."/>
            <person name="Desjardin D."/>
            <person name="Finy P."/>
            <person name="Geml J."/>
            <person name="Haridas S."/>
            <person name="Hughes K."/>
            <person name="Justo A."/>
            <person name="Karasinski D."/>
            <person name="Kautmanova I."/>
            <person name="Kiss B."/>
            <person name="Kocsube S."/>
            <person name="Kotiranta H."/>
            <person name="LaButti K.M."/>
            <person name="Lechner B.E."/>
            <person name="Liimatainen K."/>
            <person name="Lipzen A."/>
            <person name="Lukacs Z."/>
            <person name="Mihaltcheva S."/>
            <person name="Morgado L.N."/>
            <person name="Niskanen T."/>
            <person name="Noordeloos M.E."/>
            <person name="Ohm R.A."/>
            <person name="Ortiz-Santana B."/>
            <person name="Ovrebo C."/>
            <person name="Racz N."/>
            <person name="Riley R."/>
            <person name="Savchenko A."/>
            <person name="Shiryaev A."/>
            <person name="Soop K."/>
            <person name="Spirin V."/>
            <person name="Szebenyi C."/>
            <person name="Tomsovsky M."/>
            <person name="Tulloss R.E."/>
            <person name="Uehling J."/>
            <person name="Grigoriev I.V."/>
            <person name="Vagvolgyi C."/>
            <person name="Papp T."/>
            <person name="Martin F.M."/>
            <person name="Miettinen O."/>
            <person name="Hibbett D.S."/>
            <person name="Nagy L.G."/>
        </authorList>
    </citation>
    <scope>NUCLEOTIDE SEQUENCE [LARGE SCALE GENOMIC DNA]</scope>
    <source>
        <strain evidence="1 2">FP101781</strain>
    </source>
</reference>
<dbReference type="Proteomes" id="UP000298030">
    <property type="component" value="Unassembled WGS sequence"/>
</dbReference>